<organism evidence="1 2">
    <name type="scientific">Raoultella terrigena</name>
    <name type="common">Klebsiella terrigena</name>
    <dbReference type="NCBI Taxonomy" id="577"/>
    <lineage>
        <taxon>Bacteria</taxon>
        <taxon>Pseudomonadati</taxon>
        <taxon>Pseudomonadota</taxon>
        <taxon>Gammaproteobacteria</taxon>
        <taxon>Enterobacterales</taxon>
        <taxon>Enterobacteriaceae</taxon>
        <taxon>Klebsiella/Raoultella group</taxon>
        <taxon>Raoultella</taxon>
    </lineage>
</organism>
<evidence type="ECO:0000313" key="2">
    <source>
        <dbReference type="Proteomes" id="UP000332594"/>
    </source>
</evidence>
<accession>A0A485BMD5</accession>
<gene>
    <name evidence="1" type="primary">yedK_2</name>
    <name evidence="1" type="ORF">NCTC13038_02947</name>
</gene>
<dbReference type="EMBL" id="CAADJG010000002">
    <property type="protein sequence ID" value="VFS73132.1"/>
    <property type="molecule type" value="Genomic_DNA"/>
</dbReference>
<dbReference type="Proteomes" id="UP000332594">
    <property type="component" value="Unassembled WGS sequence"/>
</dbReference>
<evidence type="ECO:0000313" key="1">
    <source>
        <dbReference type="EMBL" id="VFS73132.1"/>
    </source>
</evidence>
<proteinExistence type="predicted"/>
<protein>
    <submittedName>
        <fullName evidence="1">Uncharacterized protein</fullName>
    </submittedName>
</protein>
<reference evidence="1 2" key="1">
    <citation type="submission" date="2019-03" db="EMBL/GenBank/DDBJ databases">
        <authorList>
            <consortium name="Pathogen Informatics"/>
        </authorList>
    </citation>
    <scope>NUCLEOTIDE SEQUENCE [LARGE SCALE GENOMIC DNA]</scope>
    <source>
        <strain evidence="1 2">NCTC13038</strain>
    </source>
</reference>
<dbReference type="AlphaFoldDB" id="A0A485BMD5"/>
<sequence>MQAFCSIATREEYIAYLAEEADRDIAYAPKPIGRYKLALCPHELLLSERDEPLHLDLVVWNMLPDGGISHQ</sequence>
<name>A0A485BMD5_RAOTE</name>